<name>A0ABD5T439_9EURY</name>
<keyword evidence="1" id="KW-0238">DNA-binding</keyword>
<organism evidence="1 2">
    <name type="scientific">Halorubrum pallidum</name>
    <dbReference type="NCBI Taxonomy" id="1526114"/>
    <lineage>
        <taxon>Archaea</taxon>
        <taxon>Methanobacteriati</taxon>
        <taxon>Methanobacteriota</taxon>
        <taxon>Stenosarchaea group</taxon>
        <taxon>Halobacteria</taxon>
        <taxon>Halobacteriales</taxon>
        <taxon>Haloferacaceae</taxon>
        <taxon>Halorubrum</taxon>
    </lineage>
</organism>
<proteinExistence type="predicted"/>
<dbReference type="GO" id="GO:0003677">
    <property type="term" value="F:DNA binding"/>
    <property type="evidence" value="ECO:0007669"/>
    <property type="project" value="UniProtKB-KW"/>
</dbReference>
<protein>
    <submittedName>
        <fullName evidence="1">DNA-binding protein</fullName>
    </submittedName>
</protein>
<keyword evidence="2" id="KW-1185">Reference proteome</keyword>
<dbReference type="InterPro" id="IPR036409">
    <property type="entry name" value="Aldolase_II/adducin_N_sf"/>
</dbReference>
<dbReference type="SUPFAM" id="SSF53639">
    <property type="entry name" value="AraD/HMP-PK domain-like"/>
    <property type="match status" value="1"/>
</dbReference>
<feature type="non-terminal residue" evidence="1">
    <location>
        <position position="1"/>
    </location>
</feature>
<reference evidence="1 2" key="1">
    <citation type="journal article" date="2019" name="Int. J. Syst. Evol. Microbiol.">
        <title>The Global Catalogue of Microorganisms (GCM) 10K type strain sequencing project: providing services to taxonomists for standard genome sequencing and annotation.</title>
        <authorList>
            <consortium name="The Broad Institute Genomics Platform"/>
            <consortium name="The Broad Institute Genome Sequencing Center for Infectious Disease"/>
            <person name="Wu L."/>
            <person name="Ma J."/>
        </authorList>
    </citation>
    <scope>NUCLEOTIDE SEQUENCE [LARGE SCALE GENOMIC DNA]</scope>
    <source>
        <strain evidence="1 2">PJ61</strain>
    </source>
</reference>
<evidence type="ECO:0000313" key="2">
    <source>
        <dbReference type="Proteomes" id="UP001596274"/>
    </source>
</evidence>
<comment type="caution">
    <text evidence="1">The sequence shown here is derived from an EMBL/GenBank/DDBJ whole genome shotgun (WGS) entry which is preliminary data.</text>
</comment>
<sequence>AAADLPDDDGTLVCYQTGAVGVEPIVYVLAPTAADAARVVRGLL</sequence>
<accession>A0ABD5T439</accession>
<evidence type="ECO:0000313" key="1">
    <source>
        <dbReference type="EMBL" id="MFC6771494.1"/>
    </source>
</evidence>
<dbReference type="EMBL" id="JBHSWT010000400">
    <property type="protein sequence ID" value="MFC6771494.1"/>
    <property type="molecule type" value="Genomic_DNA"/>
</dbReference>
<dbReference type="AlphaFoldDB" id="A0ABD5T439"/>
<dbReference type="Proteomes" id="UP001596274">
    <property type="component" value="Unassembled WGS sequence"/>
</dbReference>
<gene>
    <name evidence="1" type="ORF">ACFQDD_08200</name>
</gene>